<dbReference type="FunFam" id="1.10.150.50:FF:000043">
    <property type="entry name" value="Sterile alpha and TIR motif-containing 1"/>
    <property type="match status" value="1"/>
</dbReference>
<evidence type="ECO:0000256" key="11">
    <source>
        <dbReference type="SAM" id="MobiDB-lite"/>
    </source>
</evidence>
<dbReference type="FunFam" id="1.10.150.50:FF:000101">
    <property type="entry name" value="Sterile alpha and TIR motif-containing protein tir-1"/>
    <property type="match status" value="1"/>
</dbReference>
<feature type="compositionally biased region" description="Polar residues" evidence="11">
    <location>
        <begin position="144"/>
        <end position="157"/>
    </location>
</feature>
<evidence type="ECO:0000259" key="12">
    <source>
        <dbReference type="PROSITE" id="PS50104"/>
    </source>
</evidence>
<sequence length="1030" mass="115823">MRNIHNLIIKWDASLQPAGGRETDNLLLELDDDDNEEEICSVGSSPHFSPNANRAAPFISLNSQPPKSAPPCPTQHKIDSPAVCNGELSSVSNGGTPTLLKNSEQQLLRPNEMGVDGNIDTDKQVARTEREENRQGAEAEEMSETSIDSTSPKQQQQQEEEGNASAVPINDILHVDTSFDSEDELQEQTSSDYRLQQSLSTPCRSDDDPLPRKDSEYRRFKIYYQILGMKMPILASEGSTAGAPPSGPNSHVDVAIEDLSPITDSRTTSTHRFSLIQQDSVVNPAKTMHSHTEQVVMMHTLKTKISKYQSFINKAFDLISQQQDEKIIEGCTIINKVLLKAWMIPKVSYDLGTALCDFLRDREYLDEIIKLFISPDSCEPIRMAAGLVLEESMSLNNRDYVINKNYLKKIILVALTTMTKTQEQQRIMMSLFENFSKHSNTTSLFMIDQDCLDKIIRRIQMANLSSASTLKYASLALCNLSIYTCAAGKKKLIARKVPEWLFMLASHQDDVTRYYACLSICMLASSKEIEMHVTKSGTLSLVEPFLLSHNAVLFAKEHYKYAQSRSNDWLKRLMSMLQSHRREAKSAAAFHFTMEAAIKKDQNKLDVFQEIGAIQALKEVASSPDETAAKFASEALTVIGEEVPYKLAQQVPSWTVNDVQYWVRKIGFESYVDNFAKQMVDGDLLLHLTEQDLESDIGMSSGLHRKRFIRELESLKIAADYSSVDESNLDQFLMSLSPELSVYTYQMLSTGVNRSLLASLTDDLMQTACGITNPIHRLKLKQAFQDSKHPDDVEVAMLSKQIDVFISYRRSTGNQLASLIKVLLQLSGYKVFIDVDKLYAGKFDSSLLKNIQAAKHFILVLTPHSLDRLLNDHNCEDWIHKELKCAFDHNKNIIPIFDQAFEFPAQEDQIPQDIRNITKYNGVRWVHDYQDACMQKVIRFIQGELNKTSMPTTVPTTKMVNGHHHAASTRKQMSSSSAKWSTGTATPRLNSSAKPSKQTEPPTPTFSSIIADNKAKRKAYHSSVSTVYGP</sequence>
<feature type="compositionally biased region" description="Polar residues" evidence="11">
    <location>
        <begin position="969"/>
        <end position="1010"/>
    </location>
</feature>
<dbReference type="Pfam" id="PF00536">
    <property type="entry name" value="SAM_1"/>
    <property type="match status" value="1"/>
</dbReference>
<feature type="domain" description="SAM" evidence="13">
    <location>
        <begin position="654"/>
        <end position="718"/>
    </location>
</feature>
<dbReference type="GO" id="GO:0030425">
    <property type="term" value="C:dendrite"/>
    <property type="evidence" value="ECO:0007669"/>
    <property type="project" value="TreeGrafter"/>
</dbReference>
<dbReference type="STRING" id="2018661.A0A2A2K7B6"/>
<organism evidence="14 15">
    <name type="scientific">Diploscapter pachys</name>
    <dbReference type="NCBI Taxonomy" id="2018661"/>
    <lineage>
        <taxon>Eukaryota</taxon>
        <taxon>Metazoa</taxon>
        <taxon>Ecdysozoa</taxon>
        <taxon>Nematoda</taxon>
        <taxon>Chromadorea</taxon>
        <taxon>Rhabditida</taxon>
        <taxon>Rhabditina</taxon>
        <taxon>Rhabditomorpha</taxon>
        <taxon>Rhabditoidea</taxon>
        <taxon>Rhabditidae</taxon>
        <taxon>Diploscapter</taxon>
    </lineage>
</organism>
<feature type="compositionally biased region" description="Polar residues" evidence="11">
    <location>
        <begin position="87"/>
        <end position="108"/>
    </location>
</feature>
<comment type="caution">
    <text evidence="14">The sequence shown here is derived from an EMBL/GenBank/DDBJ whole genome shotgun (WGS) entry which is preliminary data.</text>
</comment>
<evidence type="ECO:0000256" key="8">
    <source>
        <dbReference type="ARBA" id="ARBA00022859"/>
    </source>
</evidence>
<keyword evidence="6" id="KW-0677">Repeat</keyword>
<dbReference type="GO" id="GO:0005737">
    <property type="term" value="C:cytoplasm"/>
    <property type="evidence" value="ECO:0007669"/>
    <property type="project" value="UniProtKB-SubCell"/>
</dbReference>
<dbReference type="InterPro" id="IPR035897">
    <property type="entry name" value="Toll_tir_struct_dom_sf"/>
</dbReference>
<dbReference type="PROSITE" id="PS50105">
    <property type="entry name" value="SAM_DOMAIN"/>
    <property type="match status" value="1"/>
</dbReference>
<dbReference type="GO" id="GO:0003953">
    <property type="term" value="F:NAD+ nucleosidase activity"/>
    <property type="evidence" value="ECO:0007669"/>
    <property type="project" value="InterPro"/>
</dbReference>
<dbReference type="PANTHER" id="PTHR22998:SF1">
    <property type="entry name" value="NAD(+) HYDROLASE SARM1"/>
    <property type="match status" value="1"/>
</dbReference>
<dbReference type="AlphaFoldDB" id="A0A2A2K7B6"/>
<proteinExistence type="inferred from homology"/>
<dbReference type="GO" id="GO:0045087">
    <property type="term" value="P:innate immune response"/>
    <property type="evidence" value="ECO:0007669"/>
    <property type="project" value="UniProtKB-KW"/>
</dbReference>
<evidence type="ECO:0000256" key="1">
    <source>
        <dbReference type="ARBA" id="ARBA00004496"/>
    </source>
</evidence>
<evidence type="ECO:0000313" key="14">
    <source>
        <dbReference type="EMBL" id="PAV69828.1"/>
    </source>
</evidence>
<dbReference type="GO" id="GO:0019677">
    <property type="term" value="P:NAD+ catabolic process"/>
    <property type="evidence" value="ECO:0007669"/>
    <property type="project" value="UniProtKB-ARBA"/>
</dbReference>
<dbReference type="Pfam" id="PF07647">
    <property type="entry name" value="SAM_2"/>
    <property type="match status" value="1"/>
</dbReference>
<dbReference type="InterPro" id="IPR016024">
    <property type="entry name" value="ARM-type_fold"/>
</dbReference>
<dbReference type="CDD" id="cd24153">
    <property type="entry name" value="SARM1_N"/>
    <property type="match status" value="1"/>
</dbReference>
<evidence type="ECO:0000259" key="13">
    <source>
        <dbReference type="PROSITE" id="PS50105"/>
    </source>
</evidence>
<keyword evidence="15" id="KW-1185">Reference proteome</keyword>
<dbReference type="SUPFAM" id="SSF48371">
    <property type="entry name" value="ARM repeat"/>
    <property type="match status" value="1"/>
</dbReference>
<dbReference type="SUPFAM" id="SSF52200">
    <property type="entry name" value="Toll/Interleukin receptor TIR domain"/>
    <property type="match status" value="1"/>
</dbReference>
<dbReference type="GO" id="GO:0048678">
    <property type="term" value="P:response to axon injury"/>
    <property type="evidence" value="ECO:0007669"/>
    <property type="project" value="InterPro"/>
</dbReference>
<keyword evidence="8" id="KW-0391">Immunity</keyword>
<feature type="compositionally biased region" description="Polar residues" evidence="11">
    <location>
        <begin position="187"/>
        <end position="203"/>
    </location>
</feature>
<evidence type="ECO:0000256" key="5">
    <source>
        <dbReference type="ARBA" id="ARBA00022588"/>
    </source>
</evidence>
<dbReference type="CDD" id="cd09502">
    <property type="entry name" value="SAM_SARM1-like_repeat2"/>
    <property type="match status" value="1"/>
</dbReference>
<dbReference type="EMBL" id="LIAE01009422">
    <property type="protein sequence ID" value="PAV69828.1"/>
    <property type="molecule type" value="Genomic_DNA"/>
</dbReference>
<feature type="compositionally biased region" description="Basic and acidic residues" evidence="11">
    <location>
        <begin position="120"/>
        <end position="137"/>
    </location>
</feature>
<feature type="region of interest" description="Disordered" evidence="11">
    <location>
        <begin position="951"/>
        <end position="1012"/>
    </location>
</feature>
<dbReference type="SMART" id="SM00255">
    <property type="entry name" value="TIR"/>
    <property type="match status" value="1"/>
</dbReference>
<dbReference type="Gene3D" id="3.40.50.10140">
    <property type="entry name" value="Toll/interleukin-1 receptor homology (TIR) domain"/>
    <property type="match status" value="1"/>
</dbReference>
<dbReference type="InterPro" id="IPR013761">
    <property type="entry name" value="SAM/pointed_sf"/>
</dbReference>
<dbReference type="Pfam" id="PF13676">
    <property type="entry name" value="TIR_2"/>
    <property type="match status" value="1"/>
</dbReference>
<feature type="domain" description="TIR" evidence="12">
    <location>
        <begin position="800"/>
        <end position="945"/>
    </location>
</feature>
<feature type="compositionally biased region" description="Basic and acidic residues" evidence="11">
    <location>
        <begin position="204"/>
        <end position="213"/>
    </location>
</feature>
<evidence type="ECO:0000256" key="3">
    <source>
        <dbReference type="ARBA" id="ARBA00011982"/>
    </source>
</evidence>
<protein>
    <recommendedName>
        <fullName evidence="3">ADP-ribosyl cyclase/cyclic ADP-ribose hydrolase</fullName>
        <ecNumber evidence="3">3.2.2.6</ecNumber>
    </recommendedName>
</protein>
<reference evidence="14 15" key="1">
    <citation type="journal article" date="2017" name="Curr. Biol.">
        <title>Genome architecture and evolution of a unichromosomal asexual nematode.</title>
        <authorList>
            <person name="Fradin H."/>
            <person name="Zegar C."/>
            <person name="Gutwein M."/>
            <person name="Lucas J."/>
            <person name="Kovtun M."/>
            <person name="Corcoran D."/>
            <person name="Baugh L.R."/>
            <person name="Kiontke K."/>
            <person name="Gunsalus K."/>
            <person name="Fitch D.H."/>
            <person name="Piano F."/>
        </authorList>
    </citation>
    <scope>NUCLEOTIDE SEQUENCE [LARGE SCALE GENOMIC DNA]</scope>
    <source>
        <strain evidence="14">PF1309</strain>
    </source>
</reference>
<dbReference type="GO" id="GO:0044297">
    <property type="term" value="C:cell body"/>
    <property type="evidence" value="ECO:0007669"/>
    <property type="project" value="UniProtKB-ARBA"/>
</dbReference>
<feature type="region of interest" description="Disordered" evidence="11">
    <location>
        <begin position="60"/>
        <end position="213"/>
    </location>
</feature>
<keyword evidence="9" id="KW-0520">NAD</keyword>
<evidence type="ECO:0000256" key="4">
    <source>
        <dbReference type="ARBA" id="ARBA00022490"/>
    </source>
</evidence>
<dbReference type="SUPFAM" id="SSF47769">
    <property type="entry name" value="SAM/Pointed domain"/>
    <property type="match status" value="2"/>
</dbReference>
<dbReference type="GO" id="GO:0007165">
    <property type="term" value="P:signal transduction"/>
    <property type="evidence" value="ECO:0007669"/>
    <property type="project" value="InterPro"/>
</dbReference>
<dbReference type="Gene3D" id="1.10.150.50">
    <property type="entry name" value="Transcription Factor, Ets-1"/>
    <property type="match status" value="2"/>
</dbReference>
<dbReference type="Gene3D" id="1.25.10.10">
    <property type="entry name" value="Leucine-rich Repeat Variant"/>
    <property type="match status" value="1"/>
</dbReference>
<dbReference type="PROSITE" id="PS50104">
    <property type="entry name" value="TIR"/>
    <property type="match status" value="1"/>
</dbReference>
<dbReference type="GO" id="GO:0035591">
    <property type="term" value="F:signaling adaptor activity"/>
    <property type="evidence" value="ECO:0007669"/>
    <property type="project" value="InterPro"/>
</dbReference>
<dbReference type="PANTHER" id="PTHR22998">
    <property type="entry name" value="SARM1"/>
    <property type="match status" value="1"/>
</dbReference>
<evidence type="ECO:0000256" key="2">
    <source>
        <dbReference type="ARBA" id="ARBA00008291"/>
    </source>
</evidence>
<keyword evidence="7" id="KW-0378">Hydrolase</keyword>
<dbReference type="GO" id="GO:0034128">
    <property type="term" value="P:negative regulation of MyD88-independent toll-like receptor signaling pathway"/>
    <property type="evidence" value="ECO:0007669"/>
    <property type="project" value="InterPro"/>
</dbReference>
<gene>
    <name evidence="14" type="ORF">WR25_26072</name>
</gene>
<evidence type="ECO:0000256" key="7">
    <source>
        <dbReference type="ARBA" id="ARBA00022801"/>
    </source>
</evidence>
<dbReference type="FunFam" id="3.40.50.10140:FF:000023">
    <property type="entry name" value="Sterile alpha and TIR motif-containing protein tir-1"/>
    <property type="match status" value="1"/>
</dbReference>
<evidence type="ECO:0000313" key="15">
    <source>
        <dbReference type="Proteomes" id="UP000218231"/>
    </source>
</evidence>
<name>A0A2A2K7B6_9BILA</name>
<evidence type="ECO:0000256" key="9">
    <source>
        <dbReference type="ARBA" id="ARBA00023027"/>
    </source>
</evidence>
<comment type="subcellular location">
    <subcellularLocation>
        <location evidence="1">Cytoplasm</location>
    </subcellularLocation>
</comment>
<evidence type="ECO:0000256" key="10">
    <source>
        <dbReference type="ARBA" id="ARBA00047304"/>
    </source>
</evidence>
<dbReference type="InterPro" id="IPR000157">
    <property type="entry name" value="TIR_dom"/>
</dbReference>
<dbReference type="Proteomes" id="UP000218231">
    <property type="component" value="Unassembled WGS sequence"/>
</dbReference>
<comment type="similarity">
    <text evidence="2">Belongs to the SARM1 family.</text>
</comment>
<evidence type="ECO:0000256" key="6">
    <source>
        <dbReference type="ARBA" id="ARBA00022737"/>
    </source>
</evidence>
<dbReference type="InterPro" id="IPR001660">
    <property type="entry name" value="SAM"/>
</dbReference>
<dbReference type="CDD" id="cd09501">
    <property type="entry name" value="SAM_SARM1-like_repeat1"/>
    <property type="match status" value="1"/>
</dbReference>
<dbReference type="InterPro" id="IPR011989">
    <property type="entry name" value="ARM-like"/>
</dbReference>
<accession>A0A2A2K7B6</accession>
<dbReference type="SMART" id="SM00454">
    <property type="entry name" value="SAM"/>
    <property type="match status" value="2"/>
</dbReference>
<keyword evidence="4" id="KW-0963">Cytoplasm</keyword>
<comment type="catalytic activity">
    <reaction evidence="10">
        <text>NAD(+) + H2O = ADP-D-ribose + nicotinamide + H(+)</text>
        <dbReference type="Rhea" id="RHEA:16301"/>
        <dbReference type="ChEBI" id="CHEBI:15377"/>
        <dbReference type="ChEBI" id="CHEBI:15378"/>
        <dbReference type="ChEBI" id="CHEBI:17154"/>
        <dbReference type="ChEBI" id="CHEBI:57540"/>
        <dbReference type="ChEBI" id="CHEBI:57967"/>
        <dbReference type="EC" id="3.2.2.6"/>
    </reaction>
    <physiologicalReaction direction="left-to-right" evidence="10">
        <dbReference type="Rhea" id="RHEA:16302"/>
    </physiologicalReaction>
</comment>
<dbReference type="OrthoDB" id="202764at2759"/>
<dbReference type="EC" id="3.2.2.6" evidence="3"/>
<dbReference type="InterPro" id="IPR039184">
    <property type="entry name" value="SARM1"/>
</dbReference>
<keyword evidence="5" id="KW-0399">Innate immunity</keyword>
<dbReference type="GO" id="GO:0061809">
    <property type="term" value="F:NAD+ nucleosidase activity, cyclic ADP-ribose generating"/>
    <property type="evidence" value="ECO:0007669"/>
    <property type="project" value="UniProtKB-EC"/>
</dbReference>